<dbReference type="HOGENOM" id="CLU_008973_1_2_0"/>
<reference evidence="3" key="1">
    <citation type="submission" date="2010-05" db="EMBL/GenBank/DDBJ databases">
        <title>The complete genome of Truepera radiovictris DSM 17093.</title>
        <authorList>
            <consortium name="US DOE Joint Genome Institute (JGI-PGF)"/>
            <person name="Lucas S."/>
            <person name="Copeland A."/>
            <person name="Lapidus A."/>
            <person name="Glavina del Rio T."/>
            <person name="Dalin E."/>
            <person name="Tice H."/>
            <person name="Bruce D."/>
            <person name="Goodwin L."/>
            <person name="Pitluck S."/>
            <person name="Kyrpides N."/>
            <person name="Mavromatis K."/>
            <person name="Ovchinnikova G."/>
            <person name="Munk A.C."/>
            <person name="Detter J.C."/>
            <person name="Han C."/>
            <person name="Tapia R."/>
            <person name="Land M."/>
            <person name="Hauser L."/>
            <person name="Markowitz V."/>
            <person name="Cheng J.-F."/>
            <person name="Hugenholtz P."/>
            <person name="Woyke T."/>
            <person name="Wu D."/>
            <person name="Tindall B."/>
            <person name="Pomrenke H.G."/>
            <person name="Brambilla E."/>
            <person name="Klenk H.-P."/>
            <person name="Eisen J.A."/>
        </authorList>
    </citation>
    <scope>NUCLEOTIDE SEQUENCE [LARGE SCALE GENOMIC DNA]</scope>
    <source>
        <strain evidence="3">DSM 17093 / CIP 108686 / LMG 22925 / RQ-24</strain>
    </source>
</reference>
<dbReference type="STRING" id="649638.Trad_0827"/>
<dbReference type="AlphaFoldDB" id="D7CU63"/>
<protein>
    <submittedName>
        <fullName evidence="2">Transglutaminase domain protein</fullName>
    </submittedName>
</protein>
<dbReference type="PANTHER" id="PTHR33490:SF6">
    <property type="entry name" value="SLL1049 PROTEIN"/>
    <property type="match status" value="1"/>
</dbReference>
<dbReference type="EMBL" id="CP002049">
    <property type="protein sequence ID" value="ADI13961.1"/>
    <property type="molecule type" value="Genomic_DNA"/>
</dbReference>
<dbReference type="PANTHER" id="PTHR33490">
    <property type="entry name" value="BLR5614 PROTEIN-RELATED"/>
    <property type="match status" value="1"/>
</dbReference>
<dbReference type="SMART" id="SM00460">
    <property type="entry name" value="TGc"/>
    <property type="match status" value="1"/>
</dbReference>
<dbReference type="InterPro" id="IPR013589">
    <property type="entry name" value="Bac_transglu_N"/>
</dbReference>
<dbReference type="Pfam" id="PF01841">
    <property type="entry name" value="Transglut_core"/>
    <property type="match status" value="1"/>
</dbReference>
<dbReference type="Proteomes" id="UP000000379">
    <property type="component" value="Chromosome"/>
</dbReference>
<gene>
    <name evidence="2" type="ordered locus">Trad_0827</name>
</gene>
<dbReference type="InterPro" id="IPR002931">
    <property type="entry name" value="Transglutaminase-like"/>
</dbReference>
<dbReference type="eggNOG" id="COG1305">
    <property type="taxonomic scope" value="Bacteria"/>
</dbReference>
<evidence type="ECO:0000313" key="3">
    <source>
        <dbReference type="Proteomes" id="UP000000379"/>
    </source>
</evidence>
<dbReference type="InterPro" id="IPR038765">
    <property type="entry name" value="Papain-like_cys_pep_sf"/>
</dbReference>
<dbReference type="SUPFAM" id="SSF54001">
    <property type="entry name" value="Cysteine proteinases"/>
    <property type="match status" value="1"/>
</dbReference>
<dbReference type="KEGG" id="tra:Trad_0827"/>
<dbReference type="RefSeq" id="WP_013177333.1">
    <property type="nucleotide sequence ID" value="NC_014221.1"/>
</dbReference>
<dbReference type="Pfam" id="PF08379">
    <property type="entry name" value="Bact_transglu_N"/>
    <property type="match status" value="1"/>
</dbReference>
<organism evidence="2 3">
    <name type="scientific">Truepera radiovictrix (strain DSM 17093 / CIP 108686 / LMG 22925 / RQ-24)</name>
    <dbReference type="NCBI Taxonomy" id="649638"/>
    <lineage>
        <taxon>Bacteria</taxon>
        <taxon>Thermotogati</taxon>
        <taxon>Deinococcota</taxon>
        <taxon>Deinococci</taxon>
        <taxon>Trueperales</taxon>
        <taxon>Trueperaceae</taxon>
        <taxon>Truepera</taxon>
    </lineage>
</organism>
<proteinExistence type="predicted"/>
<dbReference type="Gene3D" id="3.10.620.30">
    <property type="match status" value="1"/>
</dbReference>
<accession>D7CU63</accession>
<reference evidence="2 3" key="2">
    <citation type="journal article" date="2011" name="Stand. Genomic Sci.">
        <title>Complete genome sequence of Truepera radiovictrix type strain (RQ-24).</title>
        <authorList>
            <person name="Ivanova N."/>
            <person name="Rohde C."/>
            <person name="Munk C."/>
            <person name="Nolan M."/>
            <person name="Lucas S."/>
            <person name="Del Rio T.G."/>
            <person name="Tice H."/>
            <person name="Deshpande S."/>
            <person name="Cheng J.F."/>
            <person name="Tapia R."/>
            <person name="Han C."/>
            <person name="Goodwin L."/>
            <person name="Pitluck S."/>
            <person name="Liolios K."/>
            <person name="Mavromatis K."/>
            <person name="Mikhailova N."/>
            <person name="Pati A."/>
            <person name="Chen A."/>
            <person name="Palaniappan K."/>
            <person name="Land M."/>
            <person name="Hauser L."/>
            <person name="Chang Y.J."/>
            <person name="Jeffries C.D."/>
            <person name="Brambilla E."/>
            <person name="Rohde M."/>
            <person name="Goker M."/>
            <person name="Tindall B.J."/>
            <person name="Woyke T."/>
            <person name="Bristow J."/>
            <person name="Eisen J.A."/>
            <person name="Markowitz V."/>
            <person name="Hugenholtz P."/>
            <person name="Kyrpides N.C."/>
            <person name="Klenk H.P."/>
            <person name="Lapidus A."/>
        </authorList>
    </citation>
    <scope>NUCLEOTIDE SEQUENCE [LARGE SCALE GENOMIC DNA]</scope>
    <source>
        <strain evidence="3">DSM 17093 / CIP 108686 / LMG 22925 / RQ-24</strain>
    </source>
</reference>
<sequence>MVLDVTHTTHYRYSQPAWDSFNELWLQPTDDHRQTRLAFELDIAPKVTVRTHRDRFDNLIHHFHLPHDHTELVITARSTVVTYETPAPLAVSARTLPELRHRFFEFLAPTARVPLNENWHRVFGALPLDPEGDLVGYVSAMTSYLHGRFTYAPDATDVNTPLADFAQHASGVCQDFAHAMLALCRSSGIPARYVSGYIHSKPRGDERLIGAEASHAWVEAFLPGSGWVGFDPTNGCLVSPAHVKIGHGRDYDDLPPVRGLRRGGGDSSLSVTVQVRHALSRPAPPSSDA</sequence>
<dbReference type="OrthoDB" id="9804023at2"/>
<evidence type="ECO:0000259" key="1">
    <source>
        <dbReference type="SMART" id="SM00460"/>
    </source>
</evidence>
<keyword evidence="3" id="KW-1185">Reference proteome</keyword>
<evidence type="ECO:0000313" key="2">
    <source>
        <dbReference type="EMBL" id="ADI13961.1"/>
    </source>
</evidence>
<feature type="domain" description="Transglutaminase-like" evidence="1">
    <location>
        <begin position="165"/>
        <end position="234"/>
    </location>
</feature>
<name>D7CU63_TRURR</name>